<dbReference type="OrthoDB" id="3627672at2"/>
<proteinExistence type="predicted"/>
<evidence type="ECO:0000313" key="1">
    <source>
        <dbReference type="EMBL" id="SDS55640.1"/>
    </source>
</evidence>
<gene>
    <name evidence="1" type="ORF">SAMN04489716_1048</name>
</gene>
<dbReference type="AlphaFoldDB" id="A0A1H1T621"/>
<dbReference type="Proteomes" id="UP000198688">
    <property type="component" value="Chromosome I"/>
</dbReference>
<sequence>MVLTPAGVYHQSLTSESYTPWDAIYDVGVNSQLPLIVIRAHPSPNARHRARTRRPNRFEEGFRPSIVIGAPALGANARPVLRSLEHYLRHPENRNRLNTADTF</sequence>
<dbReference type="STRING" id="113562.SAMN04489716_1048"/>
<dbReference type="RefSeq" id="WP_092542092.1">
    <property type="nucleotide sequence ID" value="NZ_BOMJ01000070.1"/>
</dbReference>
<evidence type="ECO:0000313" key="2">
    <source>
        <dbReference type="Proteomes" id="UP000198688"/>
    </source>
</evidence>
<dbReference type="EMBL" id="LT629758">
    <property type="protein sequence ID" value="SDS55640.1"/>
    <property type="molecule type" value="Genomic_DNA"/>
</dbReference>
<accession>A0A1H1T621</accession>
<protein>
    <submittedName>
        <fullName evidence="1">Uncharacterized protein</fullName>
    </submittedName>
</protein>
<reference evidence="1 2" key="1">
    <citation type="submission" date="2016-10" db="EMBL/GenBank/DDBJ databases">
        <authorList>
            <person name="de Groot N.N."/>
        </authorList>
    </citation>
    <scope>NUCLEOTIDE SEQUENCE [LARGE SCALE GENOMIC DNA]</scope>
    <source>
        <strain evidence="1 2">DSM 43941</strain>
    </source>
</reference>
<name>A0A1H1T621_9ACTN</name>
<organism evidence="1 2">
    <name type="scientific">Actinoplanes derwentensis</name>
    <dbReference type="NCBI Taxonomy" id="113562"/>
    <lineage>
        <taxon>Bacteria</taxon>
        <taxon>Bacillati</taxon>
        <taxon>Actinomycetota</taxon>
        <taxon>Actinomycetes</taxon>
        <taxon>Micromonosporales</taxon>
        <taxon>Micromonosporaceae</taxon>
        <taxon>Actinoplanes</taxon>
    </lineage>
</organism>
<keyword evidence="2" id="KW-1185">Reference proteome</keyword>